<dbReference type="InterPro" id="IPR013785">
    <property type="entry name" value="Aldolase_TIM"/>
</dbReference>
<sequence>MMEPIKFEVNTFLPAKLWSDLRTLRKQNKSYLKELLKKEGNERKRRGELTKDGKLIIVAADHPARGIMSSGIDELGMANRMNYIGRILRVICGNSLVDGVMGTPDVLEDLILFNYLTKQHNGEDFL</sequence>
<feature type="non-terminal residue" evidence="2">
    <location>
        <position position="126"/>
    </location>
</feature>
<dbReference type="Pfam" id="PF22649">
    <property type="entry name" value="Cgl0159"/>
    <property type="match status" value="1"/>
</dbReference>
<evidence type="ECO:0000313" key="2">
    <source>
        <dbReference type="EMBL" id="GAI32929.1"/>
    </source>
</evidence>
<comment type="caution">
    <text evidence="2">The sequence shown here is derived from an EMBL/GenBank/DDBJ whole genome shotgun (WGS) entry which is preliminary data.</text>
</comment>
<gene>
    <name evidence="2" type="ORF">S06H3_49003</name>
</gene>
<dbReference type="EMBL" id="BARV01030908">
    <property type="protein sequence ID" value="GAI32929.1"/>
    <property type="molecule type" value="Genomic_DNA"/>
</dbReference>
<dbReference type="InterPro" id="IPR054574">
    <property type="entry name" value="Cgl0159_dom"/>
</dbReference>
<protein>
    <recommendedName>
        <fullName evidence="1">Cgl0159-like domain-containing protein</fullName>
    </recommendedName>
</protein>
<reference evidence="2" key="1">
    <citation type="journal article" date="2014" name="Front. Microbiol.">
        <title>High frequency of phylogenetically diverse reductive dehalogenase-homologous genes in deep subseafloor sedimentary metagenomes.</title>
        <authorList>
            <person name="Kawai M."/>
            <person name="Futagami T."/>
            <person name="Toyoda A."/>
            <person name="Takaki Y."/>
            <person name="Nishi S."/>
            <person name="Hori S."/>
            <person name="Arai W."/>
            <person name="Tsubouchi T."/>
            <person name="Morono Y."/>
            <person name="Uchiyama I."/>
            <person name="Ito T."/>
            <person name="Fujiyama A."/>
            <person name="Inagaki F."/>
            <person name="Takami H."/>
        </authorList>
    </citation>
    <scope>NUCLEOTIDE SEQUENCE</scope>
    <source>
        <strain evidence="2">Expedition CK06-06</strain>
    </source>
</reference>
<dbReference type="Gene3D" id="3.20.20.70">
    <property type="entry name" value="Aldolase class I"/>
    <property type="match status" value="1"/>
</dbReference>
<organism evidence="2">
    <name type="scientific">marine sediment metagenome</name>
    <dbReference type="NCBI Taxonomy" id="412755"/>
    <lineage>
        <taxon>unclassified sequences</taxon>
        <taxon>metagenomes</taxon>
        <taxon>ecological metagenomes</taxon>
    </lineage>
</organism>
<accession>X1PPW5</accession>
<dbReference type="AlphaFoldDB" id="X1PPW5"/>
<feature type="domain" description="Cgl0159-like" evidence="1">
    <location>
        <begin position="53"/>
        <end position="117"/>
    </location>
</feature>
<name>X1PPW5_9ZZZZ</name>
<evidence type="ECO:0000259" key="1">
    <source>
        <dbReference type="Pfam" id="PF22649"/>
    </source>
</evidence>
<proteinExistence type="predicted"/>